<dbReference type="PROSITE" id="PS50294">
    <property type="entry name" value="WD_REPEATS_REGION"/>
    <property type="match status" value="2"/>
</dbReference>
<dbReference type="GO" id="GO:0017070">
    <property type="term" value="F:U6 snRNA binding"/>
    <property type="evidence" value="ECO:0007669"/>
    <property type="project" value="TreeGrafter"/>
</dbReference>
<dbReference type="PANTHER" id="PTHR19846:SF0">
    <property type="entry name" value="PRE-MRNA PROCESSING FACTOR 4"/>
    <property type="match status" value="1"/>
</dbReference>
<dbReference type="Gene3D" id="2.130.10.10">
    <property type="entry name" value="YVTN repeat-like/Quinoprotein amine dehydrogenase"/>
    <property type="match status" value="3"/>
</dbReference>
<feature type="repeat" description="WD" evidence="3">
    <location>
        <begin position="441"/>
        <end position="476"/>
    </location>
</feature>
<keyword evidence="6" id="KW-1185">Reference proteome</keyword>
<evidence type="ECO:0000256" key="3">
    <source>
        <dbReference type="PROSITE-ProRule" id="PRU00221"/>
    </source>
</evidence>
<feature type="domain" description="Pre-mRNA processing factor 4 (PRP4)-like" evidence="4">
    <location>
        <begin position="37"/>
        <end position="88"/>
    </location>
</feature>
<dbReference type="SMART" id="SM00500">
    <property type="entry name" value="SFM"/>
    <property type="match status" value="1"/>
</dbReference>
<accession>A0AAD9LKT5</accession>
<proteinExistence type="predicted"/>
<sequence length="535" mass="60892">MLNQAYWGLAESATDMNAMKEFELKSKIYSIYVGVTTNDTEIKRILRALIEPITVFGEGKYERRERLKKVLMYKYDRLFHGKDVMAAAAASSEAKNLFEVIKTFNIDMSNVFSKRPKLNEITQAEHGQDAADKEIFYTEGDEHIKQVRNELAHGSWTRACIRKKIIHRFREKTDQYEHKDHVEKYGNYLTESLGLAYSHLAAERPLTAAKFSPNMKYIAVANFGSNINICNYDADGNFPVAKHLDNKSKEMVHCLDWNCSNNRLYDIKYTPQSIKDDILLLATGHSAGTVSIWRPFLAQQVAIDEDENLCAHSVRLHEARVNRIKFHPFKDLLLSASVDETIRLFDLEKSNELYVQEGHCHAVHALAINGDGNLMASGDMHGVMLIIDLRTGKHIYQQQNHNGKITAIDFHPLNAHILATAGEDNTVKILDLRKVRTVTSLLAHNKLVSDAQFEPTYGRFLATGSFDTHLKVWDTEYYKCRKVLPNNDARIMSINIATDSSAIVTAGYDRTIRVFKPNITHDLDMGIDLSHEDDK</sequence>
<keyword evidence="1 3" id="KW-0853">WD repeat</keyword>
<evidence type="ECO:0000313" key="6">
    <source>
        <dbReference type="Proteomes" id="UP001195914"/>
    </source>
</evidence>
<organism evidence="5 6">
    <name type="scientific">Babesia divergens</name>
    <dbReference type="NCBI Taxonomy" id="32595"/>
    <lineage>
        <taxon>Eukaryota</taxon>
        <taxon>Sar</taxon>
        <taxon>Alveolata</taxon>
        <taxon>Apicomplexa</taxon>
        <taxon>Aconoidasida</taxon>
        <taxon>Piroplasmida</taxon>
        <taxon>Babesiidae</taxon>
        <taxon>Babesia</taxon>
    </lineage>
</organism>
<gene>
    <name evidence="5" type="ORF">X943_002722</name>
</gene>
<evidence type="ECO:0000256" key="2">
    <source>
        <dbReference type="ARBA" id="ARBA00022737"/>
    </source>
</evidence>
<dbReference type="SUPFAM" id="SSF50978">
    <property type="entry name" value="WD40 repeat-like"/>
    <property type="match status" value="1"/>
</dbReference>
<feature type="repeat" description="WD" evidence="3">
    <location>
        <begin position="314"/>
        <end position="355"/>
    </location>
</feature>
<dbReference type="SMART" id="SM00320">
    <property type="entry name" value="WD40"/>
    <property type="match status" value="7"/>
</dbReference>
<dbReference type="InterPro" id="IPR014906">
    <property type="entry name" value="PRP4-like"/>
</dbReference>
<dbReference type="GO" id="GO:0030621">
    <property type="term" value="F:U4 snRNA binding"/>
    <property type="evidence" value="ECO:0007669"/>
    <property type="project" value="TreeGrafter"/>
</dbReference>
<dbReference type="GO" id="GO:0000398">
    <property type="term" value="P:mRNA splicing, via spliceosome"/>
    <property type="evidence" value="ECO:0007669"/>
    <property type="project" value="TreeGrafter"/>
</dbReference>
<dbReference type="InterPro" id="IPR024977">
    <property type="entry name" value="Apc4-like_WD40_dom"/>
</dbReference>
<evidence type="ECO:0000313" key="5">
    <source>
        <dbReference type="EMBL" id="KAK1940343.1"/>
    </source>
</evidence>
<evidence type="ECO:0000259" key="4">
    <source>
        <dbReference type="SMART" id="SM00500"/>
    </source>
</evidence>
<dbReference type="EMBL" id="JAHBMH010000003">
    <property type="protein sequence ID" value="KAK1940343.1"/>
    <property type="molecule type" value="Genomic_DNA"/>
</dbReference>
<dbReference type="SUPFAM" id="SSF158230">
    <property type="entry name" value="PRP4-like"/>
    <property type="match status" value="1"/>
</dbReference>
<dbReference type="CDD" id="cd00200">
    <property type="entry name" value="WD40"/>
    <property type="match status" value="1"/>
</dbReference>
<dbReference type="AlphaFoldDB" id="A0AAD9LKT5"/>
<dbReference type="Gene3D" id="4.10.280.110">
    <property type="entry name" value="Pre-mRNA processing factor 4 domain"/>
    <property type="match status" value="1"/>
</dbReference>
<dbReference type="InterPro" id="IPR001680">
    <property type="entry name" value="WD40_rpt"/>
</dbReference>
<dbReference type="Pfam" id="PF08799">
    <property type="entry name" value="PRP4"/>
    <property type="match status" value="1"/>
</dbReference>
<dbReference type="PANTHER" id="PTHR19846">
    <property type="entry name" value="WD40 REPEAT PROTEIN"/>
    <property type="match status" value="1"/>
</dbReference>
<dbReference type="InterPro" id="IPR019775">
    <property type="entry name" value="WD40_repeat_CS"/>
</dbReference>
<dbReference type="InterPro" id="IPR015943">
    <property type="entry name" value="WD40/YVTN_repeat-like_dom_sf"/>
</dbReference>
<dbReference type="PROSITE" id="PS00678">
    <property type="entry name" value="WD_REPEATS_1"/>
    <property type="match status" value="1"/>
</dbReference>
<keyword evidence="2" id="KW-0677">Repeat</keyword>
<dbReference type="InterPro" id="IPR036285">
    <property type="entry name" value="PRP4-like_sf"/>
</dbReference>
<evidence type="ECO:0000256" key="1">
    <source>
        <dbReference type="ARBA" id="ARBA00022574"/>
    </source>
</evidence>
<name>A0AAD9LKT5_BABDI</name>
<dbReference type="PROSITE" id="PS50082">
    <property type="entry name" value="WD_REPEATS_2"/>
    <property type="match status" value="3"/>
</dbReference>
<reference evidence="5" key="2">
    <citation type="submission" date="2021-05" db="EMBL/GenBank/DDBJ databases">
        <authorList>
            <person name="Pain A."/>
        </authorList>
    </citation>
    <scope>NUCLEOTIDE SEQUENCE</scope>
    <source>
        <strain evidence="5">1802A</strain>
    </source>
</reference>
<dbReference type="GO" id="GO:0046540">
    <property type="term" value="C:U4/U6 x U5 tri-snRNP complex"/>
    <property type="evidence" value="ECO:0007669"/>
    <property type="project" value="TreeGrafter"/>
</dbReference>
<dbReference type="InterPro" id="IPR036322">
    <property type="entry name" value="WD40_repeat_dom_sf"/>
</dbReference>
<dbReference type="Pfam" id="PF00400">
    <property type="entry name" value="WD40"/>
    <property type="match status" value="2"/>
</dbReference>
<reference evidence="5" key="1">
    <citation type="journal article" date="2014" name="Nucleic Acids Res.">
        <title>The evolutionary dynamics of variant antigen genes in Babesia reveal a history of genomic innovation underlying host-parasite interaction.</title>
        <authorList>
            <person name="Jackson A.P."/>
            <person name="Otto T.D."/>
            <person name="Darby A."/>
            <person name="Ramaprasad A."/>
            <person name="Xia D."/>
            <person name="Echaide I.E."/>
            <person name="Farber M."/>
            <person name="Gahlot S."/>
            <person name="Gamble J."/>
            <person name="Gupta D."/>
            <person name="Gupta Y."/>
            <person name="Jackson L."/>
            <person name="Malandrin L."/>
            <person name="Malas T.B."/>
            <person name="Moussa E."/>
            <person name="Nair M."/>
            <person name="Reid A.J."/>
            <person name="Sanders M."/>
            <person name="Sharma J."/>
            <person name="Tracey A."/>
            <person name="Quail M.A."/>
            <person name="Weir W."/>
            <person name="Wastling J.M."/>
            <person name="Hall N."/>
            <person name="Willadsen P."/>
            <person name="Lingelbach K."/>
            <person name="Shiels B."/>
            <person name="Tait A."/>
            <person name="Berriman M."/>
            <person name="Allred D.R."/>
            <person name="Pain A."/>
        </authorList>
    </citation>
    <scope>NUCLEOTIDE SEQUENCE</scope>
    <source>
        <strain evidence="5">1802A</strain>
    </source>
</reference>
<comment type="caution">
    <text evidence="5">The sequence shown here is derived from an EMBL/GenBank/DDBJ whole genome shotgun (WGS) entry which is preliminary data.</text>
</comment>
<protein>
    <submittedName>
        <fullName evidence="5">WD domain, G-beta repeat domain containing protein</fullName>
    </submittedName>
</protein>
<dbReference type="Proteomes" id="UP001195914">
    <property type="component" value="Unassembled WGS sequence"/>
</dbReference>
<dbReference type="Pfam" id="PF12894">
    <property type="entry name" value="ANAPC4_WD40"/>
    <property type="match status" value="1"/>
</dbReference>
<feature type="repeat" description="WD" evidence="3">
    <location>
        <begin position="398"/>
        <end position="440"/>
    </location>
</feature>